<evidence type="ECO:0000256" key="1">
    <source>
        <dbReference type="SAM" id="MobiDB-lite"/>
    </source>
</evidence>
<dbReference type="RefSeq" id="WP_170157989.1">
    <property type="nucleotide sequence ID" value="NZ_RCCE01000009.1"/>
</dbReference>
<sequence length="412" mass="46353">MNNISALRAHDDLDTQGYPTLPEGMERDGFIRLFENTAPTLFNLTDAEISTFVRMAEDPRPSDWKKPDREPCCWRRQGEVAARRSKSRYTINRHEKRLVALGLIEKRTMAHGGRSGFAGCGIFFSNAIALVPAMLGHKHQQEALQVERNLLCNTRSIHKGHLKAALNDLADMQITNQKVEDYISEYEDWPDARLLRRMDMDELRQHVLEADNLTQNVLMILQESENMQHQSGTDATPYIQDTTQELNYVCNASVTQKCVDKSTHAKDLSSEPAGSKDCRENKNEGSGEYRKGEIRLKLSGPILYGLCSPEMKFYIDAHAQGRPPTEHDVSCAAIQMLRELGINQSAWNDACDLMGKDDAILALIITDANRYHPQLPVKCPGGYLRGMNNAARDGTLNIIASLKGLDARLREE</sequence>
<gene>
    <name evidence="3" type="ORF">BCF46_3833</name>
</gene>
<reference evidence="3 4" key="1">
    <citation type="submission" date="2018-10" db="EMBL/GenBank/DDBJ databases">
        <title>Genomic Encyclopedia of Archaeal and Bacterial Type Strains, Phase II (KMG-II): from individual species to whole genera.</title>
        <authorList>
            <person name="Goeker M."/>
        </authorList>
    </citation>
    <scope>NUCLEOTIDE SEQUENCE [LARGE SCALE GENOMIC DNA]</scope>
    <source>
        <strain evidence="3 4">DSM 29466</strain>
    </source>
</reference>
<keyword evidence="4" id="KW-1185">Reference proteome</keyword>
<name>A0A497UYJ8_9RHOB</name>
<dbReference type="InterPro" id="IPR021760">
    <property type="entry name" value="RepC_C"/>
</dbReference>
<dbReference type="Proteomes" id="UP000269157">
    <property type="component" value="Unassembled WGS sequence"/>
</dbReference>
<feature type="domain" description="Plasmid replication protein C C-terminal" evidence="2">
    <location>
        <begin position="309"/>
        <end position="405"/>
    </location>
</feature>
<dbReference type="AlphaFoldDB" id="A0A497UYJ8"/>
<evidence type="ECO:0000313" key="4">
    <source>
        <dbReference type="Proteomes" id="UP000269157"/>
    </source>
</evidence>
<evidence type="ECO:0000259" key="2">
    <source>
        <dbReference type="Pfam" id="PF11800"/>
    </source>
</evidence>
<evidence type="ECO:0000313" key="3">
    <source>
        <dbReference type="EMBL" id="RLJ36251.1"/>
    </source>
</evidence>
<feature type="region of interest" description="Disordered" evidence="1">
    <location>
        <begin position="262"/>
        <end position="286"/>
    </location>
</feature>
<protein>
    <submittedName>
        <fullName evidence="3">Replication protein C-like</fullName>
    </submittedName>
</protein>
<dbReference type="EMBL" id="RCCE01000009">
    <property type="protein sequence ID" value="RLJ36251.1"/>
    <property type="molecule type" value="Genomic_DNA"/>
</dbReference>
<accession>A0A497UYJ8</accession>
<dbReference type="Pfam" id="PF11800">
    <property type="entry name" value="RP-C_C"/>
    <property type="match status" value="1"/>
</dbReference>
<comment type="caution">
    <text evidence="3">The sequence shown here is derived from an EMBL/GenBank/DDBJ whole genome shotgun (WGS) entry which is preliminary data.</text>
</comment>
<proteinExistence type="predicted"/>
<organism evidence="3 4">
    <name type="scientific">Litoreibacter meonggei</name>
    <dbReference type="NCBI Taxonomy" id="1049199"/>
    <lineage>
        <taxon>Bacteria</taxon>
        <taxon>Pseudomonadati</taxon>
        <taxon>Pseudomonadota</taxon>
        <taxon>Alphaproteobacteria</taxon>
        <taxon>Rhodobacterales</taxon>
        <taxon>Roseobacteraceae</taxon>
        <taxon>Litoreibacter</taxon>
    </lineage>
</organism>